<feature type="active site" description="Nucleophile" evidence="6">
    <location>
        <position position="549"/>
    </location>
</feature>
<feature type="compositionally biased region" description="Basic and acidic residues" evidence="7">
    <location>
        <begin position="1"/>
        <end position="21"/>
    </location>
</feature>
<keyword evidence="8" id="KW-0812">Transmembrane</keyword>
<dbReference type="Pfam" id="PF12229">
    <property type="entry name" value="PG_binding_4"/>
    <property type="match status" value="1"/>
</dbReference>
<dbReference type="GO" id="GO:0071972">
    <property type="term" value="F:peptidoglycan L,D-transpeptidase activity"/>
    <property type="evidence" value="ECO:0007669"/>
    <property type="project" value="TreeGrafter"/>
</dbReference>
<feature type="region of interest" description="Disordered" evidence="7">
    <location>
        <begin position="579"/>
        <end position="682"/>
    </location>
</feature>
<dbReference type="GO" id="GO:0005576">
    <property type="term" value="C:extracellular region"/>
    <property type="evidence" value="ECO:0007669"/>
    <property type="project" value="TreeGrafter"/>
</dbReference>
<dbReference type="PROSITE" id="PS52029">
    <property type="entry name" value="LD_TPASE"/>
    <property type="match status" value="1"/>
</dbReference>
<keyword evidence="8" id="KW-0472">Membrane</keyword>
<accession>A0A0J9BWR0</accession>
<keyword evidence="3 6" id="KW-0133">Cell shape</keyword>
<reference evidence="10 11" key="1">
    <citation type="submission" date="2011-04" db="EMBL/GenBank/DDBJ databases">
        <title>The Genome Sequence of Clostridium citroniae WAL-19142.</title>
        <authorList>
            <consortium name="The Broad Institute Genome Sequencing Platform"/>
            <person name="Earl A."/>
            <person name="Ward D."/>
            <person name="Feldgarden M."/>
            <person name="Gevers D."/>
            <person name="Warren Y.A."/>
            <person name="Tyrrell K.L."/>
            <person name="Citron D.M."/>
            <person name="Goldstein E.J."/>
            <person name="Daigneault M."/>
            <person name="Allen-Vercoe E."/>
            <person name="Young S.K."/>
            <person name="Zeng Q."/>
            <person name="Gargeya S."/>
            <person name="Fitzgerald M."/>
            <person name="Haas B."/>
            <person name="Abouelleil A."/>
            <person name="Alvarado L."/>
            <person name="Arachchi H.M."/>
            <person name="Berlin A."/>
            <person name="Brown A."/>
            <person name="Chapman S.B."/>
            <person name="Chen Z."/>
            <person name="Dunbar C."/>
            <person name="Freedman E."/>
            <person name="Gearin G."/>
            <person name="Gellesch M."/>
            <person name="Goldberg J."/>
            <person name="Griggs A."/>
            <person name="Gujja S."/>
            <person name="Heilman E.R."/>
            <person name="Heiman D."/>
            <person name="Howarth C."/>
            <person name="Larson L."/>
            <person name="Lui A."/>
            <person name="MacDonald P.J."/>
            <person name="Mehta T."/>
            <person name="Montmayeur A."/>
            <person name="Murphy C."/>
            <person name="Neiman D."/>
            <person name="Pearson M."/>
            <person name="Priest M."/>
            <person name="Roberts A."/>
            <person name="Saif S."/>
            <person name="Shea T."/>
            <person name="Shenoy N."/>
            <person name="Sisk P."/>
            <person name="Stolte C."/>
            <person name="Sykes S."/>
            <person name="White J."/>
            <person name="Yandava C."/>
            <person name="Wortman J."/>
            <person name="Nusbaum C."/>
            <person name="Birren B."/>
        </authorList>
    </citation>
    <scope>NUCLEOTIDE SEQUENCE [LARGE SCALE GENOMIC DNA]</scope>
    <source>
        <strain evidence="10 11">WAL-19142</strain>
    </source>
</reference>
<keyword evidence="4 6" id="KW-0573">Peptidoglycan synthesis</keyword>
<feature type="active site" description="Proton donor/acceptor" evidence="6">
    <location>
        <position position="528"/>
    </location>
</feature>
<feature type="compositionally biased region" description="Pro residues" evidence="7">
    <location>
        <begin position="629"/>
        <end position="638"/>
    </location>
</feature>
<feature type="compositionally biased region" description="Basic and acidic residues" evidence="7">
    <location>
        <begin position="78"/>
        <end position="113"/>
    </location>
</feature>
<proteinExistence type="predicted"/>
<evidence type="ECO:0000313" key="10">
    <source>
        <dbReference type="EMBL" id="KMW16664.1"/>
    </source>
</evidence>
<feature type="transmembrane region" description="Helical" evidence="8">
    <location>
        <begin position="123"/>
        <end position="141"/>
    </location>
</feature>
<dbReference type="EMBL" id="ADLK01000029">
    <property type="protein sequence ID" value="KMW16664.1"/>
    <property type="molecule type" value="Genomic_DNA"/>
</dbReference>
<feature type="compositionally biased region" description="Basic and acidic residues" evidence="7">
    <location>
        <begin position="33"/>
        <end position="50"/>
    </location>
</feature>
<dbReference type="Gene3D" id="2.40.440.10">
    <property type="entry name" value="L,D-transpeptidase catalytic domain-like"/>
    <property type="match status" value="1"/>
</dbReference>
<dbReference type="OrthoDB" id="3176960at2"/>
<dbReference type="GO" id="GO:0071555">
    <property type="term" value="P:cell wall organization"/>
    <property type="evidence" value="ECO:0007669"/>
    <property type="project" value="UniProtKB-UniRule"/>
</dbReference>
<comment type="caution">
    <text evidence="10">The sequence shown here is derived from an EMBL/GenBank/DDBJ whole genome shotgun (WGS) entry which is preliminary data.</text>
</comment>
<dbReference type="Pfam" id="PF03734">
    <property type="entry name" value="YkuD"/>
    <property type="match status" value="1"/>
</dbReference>
<feature type="domain" description="L,D-TPase catalytic" evidence="9">
    <location>
        <begin position="454"/>
        <end position="573"/>
    </location>
</feature>
<evidence type="ECO:0000256" key="8">
    <source>
        <dbReference type="SAM" id="Phobius"/>
    </source>
</evidence>
<dbReference type="GO" id="GO:0018104">
    <property type="term" value="P:peptidoglycan-protein cross-linking"/>
    <property type="evidence" value="ECO:0007669"/>
    <property type="project" value="TreeGrafter"/>
</dbReference>
<dbReference type="PANTHER" id="PTHR30582:SF33">
    <property type="entry name" value="EXPORTED PROTEIN"/>
    <property type="match status" value="1"/>
</dbReference>
<gene>
    <name evidence="10" type="ORF">HMPREF9470_04164</name>
</gene>
<dbReference type="CDD" id="cd16913">
    <property type="entry name" value="YkuD_like"/>
    <property type="match status" value="1"/>
</dbReference>
<name>A0A0J9BWR0_9FIRM</name>
<protein>
    <recommendedName>
        <fullName evidence="9">L,D-TPase catalytic domain-containing protein</fullName>
    </recommendedName>
</protein>
<keyword evidence="2" id="KW-0808">Transferase</keyword>
<evidence type="ECO:0000259" key="9">
    <source>
        <dbReference type="PROSITE" id="PS52029"/>
    </source>
</evidence>
<organism evidence="10 11">
    <name type="scientific">[Clostridium] citroniae WAL-19142</name>
    <dbReference type="NCBI Taxonomy" id="742734"/>
    <lineage>
        <taxon>Bacteria</taxon>
        <taxon>Bacillati</taxon>
        <taxon>Bacillota</taxon>
        <taxon>Clostridia</taxon>
        <taxon>Lachnospirales</taxon>
        <taxon>Lachnospiraceae</taxon>
        <taxon>Enterocloster</taxon>
    </lineage>
</organism>
<dbReference type="PATRIC" id="fig|742734.4.peg.4462"/>
<dbReference type="UniPathway" id="UPA00219"/>
<evidence type="ECO:0000256" key="4">
    <source>
        <dbReference type="ARBA" id="ARBA00022984"/>
    </source>
</evidence>
<dbReference type="GeneID" id="93161473"/>
<dbReference type="InterPro" id="IPR005490">
    <property type="entry name" value="LD_TPept_cat_dom"/>
</dbReference>
<keyword evidence="5 6" id="KW-0961">Cell wall biogenesis/degradation</keyword>
<dbReference type="Proteomes" id="UP000037392">
    <property type="component" value="Unassembled WGS sequence"/>
</dbReference>
<dbReference type="InterPro" id="IPR022029">
    <property type="entry name" value="YoaR-like_PG-bd"/>
</dbReference>
<sequence length="682" mass="73927">MDKEQNKKEGISVQEKQDPGRPRRSRSKAAFMARKEEQAREKAAGERRESPAQPQGTVSPQNRKNGIRTDGPPQEPSGRGREAGKSQEPSGKGREAGKSQEPSGKGREAGETREPLKGGYWKVAAIVMALALAACAGGYYYRAMGYRDTYLPHTVINGMDVSGRSSKEVKDMISAGIRDYSLTLKLKGGNSESVSGEDIDLHTVFDGSLEEIIRQQNPYAWPRYLFRGPEYDIHTMIAFDQRKLEDSLGQLDCFDPALVTVPADAYLSDYVSGQGYAVVPEVEGNELDPDLVRKTAAEHVQALEKEADLEALGCYRAPSIRSDNSALVAARDARNRYVNLSVTYTFGSTSEVLDGETIHQWLVSDGQSVALDRDKISEYIKDLAFRHNTAYKKRSFQTSYGETVEVTGFYGWRINQKAELEELAEILEAGEDTTREPVYAQTAASHDGPDYGNTYAEVNLTAQHMFFYKDGEKILESDFVSGNVSRGHSTPPGIFALTYKQRDAVLKGEGYASPVKYWMPFNGGIGFHDASWRSSFGGSIYKSGGSHGCVNMPYAAAKQLFENVYAGMPVICYDLPGTESSKPSKASGTAPAPETTAPLATAPAAPPAQTQPEQTLPAQTQPAQTQPGQPVPSQPAPTEPQISIDPVGQSASPEGTQTPETTAGYGPAFQSPGPGDEIGPGV</sequence>
<dbReference type="RefSeq" id="WP_048930626.1">
    <property type="nucleotide sequence ID" value="NZ_KQ235881.1"/>
</dbReference>
<dbReference type="GO" id="GO:0016740">
    <property type="term" value="F:transferase activity"/>
    <property type="evidence" value="ECO:0007669"/>
    <property type="project" value="UniProtKB-KW"/>
</dbReference>
<dbReference type="SUPFAM" id="SSF143985">
    <property type="entry name" value="L,D-transpeptidase pre-catalytic domain-like"/>
    <property type="match status" value="1"/>
</dbReference>
<dbReference type="SUPFAM" id="SSF141523">
    <property type="entry name" value="L,D-transpeptidase catalytic domain-like"/>
    <property type="match status" value="1"/>
</dbReference>
<feature type="compositionally biased region" description="Low complexity" evidence="7">
    <location>
        <begin position="588"/>
        <end position="628"/>
    </location>
</feature>
<dbReference type="InterPro" id="IPR050979">
    <property type="entry name" value="LD-transpeptidase"/>
</dbReference>
<evidence type="ECO:0000256" key="5">
    <source>
        <dbReference type="ARBA" id="ARBA00023316"/>
    </source>
</evidence>
<dbReference type="InterPro" id="IPR038054">
    <property type="entry name" value="LD_TPept-like_central_sf"/>
</dbReference>
<dbReference type="GO" id="GO:0008360">
    <property type="term" value="P:regulation of cell shape"/>
    <property type="evidence" value="ECO:0007669"/>
    <property type="project" value="UniProtKB-UniRule"/>
</dbReference>
<evidence type="ECO:0000313" key="11">
    <source>
        <dbReference type="Proteomes" id="UP000037392"/>
    </source>
</evidence>
<evidence type="ECO:0000256" key="1">
    <source>
        <dbReference type="ARBA" id="ARBA00004752"/>
    </source>
</evidence>
<feature type="region of interest" description="Disordered" evidence="7">
    <location>
        <begin position="1"/>
        <end position="113"/>
    </location>
</feature>
<evidence type="ECO:0000256" key="3">
    <source>
        <dbReference type="ARBA" id="ARBA00022960"/>
    </source>
</evidence>
<keyword evidence="8" id="KW-1133">Transmembrane helix</keyword>
<evidence type="ECO:0000256" key="6">
    <source>
        <dbReference type="PROSITE-ProRule" id="PRU01373"/>
    </source>
</evidence>
<dbReference type="InterPro" id="IPR038063">
    <property type="entry name" value="Transpep_catalytic_dom"/>
</dbReference>
<feature type="compositionally biased region" description="Polar residues" evidence="7">
    <location>
        <begin position="649"/>
        <end position="661"/>
    </location>
</feature>
<dbReference type="AlphaFoldDB" id="A0A0J9BWR0"/>
<dbReference type="Gene3D" id="3.10.20.800">
    <property type="match status" value="1"/>
</dbReference>
<evidence type="ECO:0000256" key="7">
    <source>
        <dbReference type="SAM" id="MobiDB-lite"/>
    </source>
</evidence>
<comment type="pathway">
    <text evidence="1 6">Cell wall biogenesis; peptidoglycan biosynthesis.</text>
</comment>
<feature type="compositionally biased region" description="Polar residues" evidence="7">
    <location>
        <begin position="52"/>
        <end position="64"/>
    </location>
</feature>
<evidence type="ECO:0000256" key="2">
    <source>
        <dbReference type="ARBA" id="ARBA00022679"/>
    </source>
</evidence>
<dbReference type="PANTHER" id="PTHR30582">
    <property type="entry name" value="L,D-TRANSPEPTIDASE"/>
    <property type="match status" value="1"/>
</dbReference>